<sequence length="42" mass="4965">MALIDIFSYMLILTTLELLFIYLYNLKVSIPNKVIFMNIILI</sequence>
<keyword evidence="1" id="KW-0472">Membrane</keyword>
<organism evidence="2">
    <name type="scientific">Podoviridae sp. ctZkC8</name>
    <dbReference type="NCBI Taxonomy" id="2825259"/>
    <lineage>
        <taxon>Viruses</taxon>
        <taxon>Duplodnaviria</taxon>
        <taxon>Heunggongvirae</taxon>
        <taxon>Uroviricota</taxon>
        <taxon>Caudoviricetes</taxon>
    </lineage>
</organism>
<evidence type="ECO:0000313" key="2">
    <source>
        <dbReference type="EMBL" id="DAF91967.1"/>
    </source>
</evidence>
<protein>
    <submittedName>
        <fullName evidence="2">Uncharacterized protein</fullName>
    </submittedName>
</protein>
<proteinExistence type="predicted"/>
<evidence type="ECO:0000256" key="1">
    <source>
        <dbReference type="SAM" id="Phobius"/>
    </source>
</evidence>
<keyword evidence="1" id="KW-1133">Transmembrane helix</keyword>
<reference evidence="2" key="1">
    <citation type="journal article" date="2021" name="Proc. Natl. Acad. Sci. U.S.A.">
        <title>A Catalog of Tens of Thousands of Viruses from Human Metagenomes Reveals Hidden Associations with Chronic Diseases.</title>
        <authorList>
            <person name="Tisza M.J."/>
            <person name="Buck C.B."/>
        </authorList>
    </citation>
    <scope>NUCLEOTIDE SEQUENCE</scope>
    <source>
        <strain evidence="2">CtZkC8</strain>
    </source>
</reference>
<name>A0A8S5UBU3_9CAUD</name>
<feature type="transmembrane region" description="Helical" evidence="1">
    <location>
        <begin position="6"/>
        <end position="24"/>
    </location>
</feature>
<dbReference type="EMBL" id="BK016062">
    <property type="protein sequence ID" value="DAF91967.1"/>
    <property type="molecule type" value="Genomic_DNA"/>
</dbReference>
<keyword evidence="1" id="KW-0812">Transmembrane</keyword>
<accession>A0A8S5UBU3</accession>